<evidence type="ECO:0000313" key="1">
    <source>
        <dbReference type="EMBL" id="KAH6948726.1"/>
    </source>
</evidence>
<dbReference type="Proteomes" id="UP000821845">
    <property type="component" value="Chromosome 1"/>
</dbReference>
<proteinExistence type="predicted"/>
<name>A0ACB7TRG2_HYAAI</name>
<gene>
    <name evidence="1" type="ORF">HPB50_026027</name>
</gene>
<protein>
    <submittedName>
        <fullName evidence="1">Uncharacterized protein</fullName>
    </submittedName>
</protein>
<dbReference type="EMBL" id="CM023481">
    <property type="protein sequence ID" value="KAH6948726.1"/>
    <property type="molecule type" value="Genomic_DNA"/>
</dbReference>
<comment type="caution">
    <text evidence="1">The sequence shown here is derived from an EMBL/GenBank/DDBJ whole genome shotgun (WGS) entry which is preliminary data.</text>
</comment>
<accession>A0ACB7TRG2</accession>
<reference evidence="1" key="1">
    <citation type="submission" date="2020-05" db="EMBL/GenBank/DDBJ databases">
        <title>Large-scale comparative analyses of tick genomes elucidate their genetic diversity and vector capacities.</title>
        <authorList>
            <person name="Jia N."/>
            <person name="Wang J."/>
            <person name="Shi W."/>
            <person name="Du L."/>
            <person name="Sun Y."/>
            <person name="Zhan W."/>
            <person name="Jiang J."/>
            <person name="Wang Q."/>
            <person name="Zhang B."/>
            <person name="Ji P."/>
            <person name="Sakyi L.B."/>
            <person name="Cui X."/>
            <person name="Yuan T."/>
            <person name="Jiang B."/>
            <person name="Yang W."/>
            <person name="Lam T.T.-Y."/>
            <person name="Chang Q."/>
            <person name="Ding S."/>
            <person name="Wang X."/>
            <person name="Zhu J."/>
            <person name="Ruan X."/>
            <person name="Zhao L."/>
            <person name="Wei J."/>
            <person name="Que T."/>
            <person name="Du C."/>
            <person name="Cheng J."/>
            <person name="Dai P."/>
            <person name="Han X."/>
            <person name="Huang E."/>
            <person name="Gao Y."/>
            <person name="Liu J."/>
            <person name="Shao H."/>
            <person name="Ye R."/>
            <person name="Li L."/>
            <person name="Wei W."/>
            <person name="Wang X."/>
            <person name="Wang C."/>
            <person name="Yang T."/>
            <person name="Huo Q."/>
            <person name="Li W."/>
            <person name="Guo W."/>
            <person name="Chen H."/>
            <person name="Zhou L."/>
            <person name="Ni X."/>
            <person name="Tian J."/>
            <person name="Zhou Y."/>
            <person name="Sheng Y."/>
            <person name="Liu T."/>
            <person name="Pan Y."/>
            <person name="Xia L."/>
            <person name="Li J."/>
            <person name="Zhao F."/>
            <person name="Cao W."/>
        </authorList>
    </citation>
    <scope>NUCLEOTIDE SEQUENCE</scope>
    <source>
        <strain evidence="1">Hyas-2018</strain>
    </source>
</reference>
<evidence type="ECO:0000313" key="2">
    <source>
        <dbReference type="Proteomes" id="UP000821845"/>
    </source>
</evidence>
<organism evidence="1 2">
    <name type="scientific">Hyalomma asiaticum</name>
    <name type="common">Tick</name>
    <dbReference type="NCBI Taxonomy" id="266040"/>
    <lineage>
        <taxon>Eukaryota</taxon>
        <taxon>Metazoa</taxon>
        <taxon>Ecdysozoa</taxon>
        <taxon>Arthropoda</taxon>
        <taxon>Chelicerata</taxon>
        <taxon>Arachnida</taxon>
        <taxon>Acari</taxon>
        <taxon>Parasitiformes</taxon>
        <taxon>Ixodida</taxon>
        <taxon>Ixodoidea</taxon>
        <taxon>Ixodidae</taxon>
        <taxon>Hyalomminae</taxon>
        <taxon>Hyalomma</taxon>
    </lineage>
</organism>
<keyword evidence="2" id="KW-1185">Reference proteome</keyword>
<sequence>MPRNALKRVGQKPTQACSRHGHADPKRHKSPLRGPKANEKQRGPKPWHVSRLCGKPSSAHLREDPKPRGLPFKSMSPPPSGKENSKPRVLPRKSTPRPTPLPRERSPSPRPKHVGKSRARASQPVLPALPQRRRVSPPVPKAEGKTRALPAGPVHKSLSTKHPGTPPNPRPMSGESPHALSKVPASQPKPLVDGKLMSAKQSPVPVCHQVPGNKNQVAAARLGAESSPSSKVEPPAKNKAEQYMSRVSTDGEE</sequence>